<dbReference type="AlphaFoldDB" id="A0AAQ4F256"/>
<gene>
    <name evidence="1" type="ORF">V5799_017861</name>
</gene>
<proteinExistence type="predicted"/>
<protein>
    <recommendedName>
        <fullName evidence="3">DDE Tnp4 domain-containing protein</fullName>
    </recommendedName>
</protein>
<evidence type="ECO:0008006" key="3">
    <source>
        <dbReference type="Google" id="ProtNLM"/>
    </source>
</evidence>
<comment type="caution">
    <text evidence="1">The sequence shown here is derived from an EMBL/GenBank/DDBJ whole genome shotgun (WGS) entry which is preliminary data.</text>
</comment>
<name>A0AAQ4F256_AMBAM</name>
<sequence>MCVGNLHTVGLAQPTVSKCVWRAAQKGWVRFPVYSEEKAAAKATFRRQSTIPGVLGCVDGTLIALKAPRGDPTNSAEFWSRKGYYGQNNMIICATNMSIPVVMPFLGIIHGCVGRGSTDWWRMKIFFRETADIHWSRGCSHQCQGILVQTQQKCTTTQDMPPFDVLLNDVLVF</sequence>
<organism evidence="1 2">
    <name type="scientific">Amblyomma americanum</name>
    <name type="common">Lone star tick</name>
    <dbReference type="NCBI Taxonomy" id="6943"/>
    <lineage>
        <taxon>Eukaryota</taxon>
        <taxon>Metazoa</taxon>
        <taxon>Ecdysozoa</taxon>
        <taxon>Arthropoda</taxon>
        <taxon>Chelicerata</taxon>
        <taxon>Arachnida</taxon>
        <taxon>Acari</taxon>
        <taxon>Parasitiformes</taxon>
        <taxon>Ixodida</taxon>
        <taxon>Ixodoidea</taxon>
        <taxon>Ixodidae</taxon>
        <taxon>Amblyomminae</taxon>
        <taxon>Amblyomma</taxon>
    </lineage>
</organism>
<dbReference type="Proteomes" id="UP001321473">
    <property type="component" value="Unassembled WGS sequence"/>
</dbReference>
<dbReference type="EMBL" id="JARKHS020008416">
    <property type="protein sequence ID" value="KAK8780798.1"/>
    <property type="molecule type" value="Genomic_DNA"/>
</dbReference>
<evidence type="ECO:0000313" key="1">
    <source>
        <dbReference type="EMBL" id="KAK8780798.1"/>
    </source>
</evidence>
<accession>A0AAQ4F256</accession>
<keyword evidence="2" id="KW-1185">Reference proteome</keyword>
<evidence type="ECO:0000313" key="2">
    <source>
        <dbReference type="Proteomes" id="UP001321473"/>
    </source>
</evidence>
<reference evidence="1 2" key="1">
    <citation type="journal article" date="2023" name="Arcadia Sci">
        <title>De novo assembly of a long-read Amblyomma americanum tick genome.</title>
        <authorList>
            <person name="Chou S."/>
            <person name="Poskanzer K.E."/>
            <person name="Rollins M."/>
            <person name="Thuy-Boun P.S."/>
        </authorList>
    </citation>
    <scope>NUCLEOTIDE SEQUENCE [LARGE SCALE GENOMIC DNA]</scope>
    <source>
        <strain evidence="1">F_SG_1</strain>
        <tissue evidence="1">Salivary glands</tissue>
    </source>
</reference>